<accession>A0AAW0B0Q9</accession>
<protein>
    <submittedName>
        <fullName evidence="1">Uncharacterized protein</fullName>
    </submittedName>
</protein>
<gene>
    <name evidence="1" type="ORF">VNI00_018225</name>
</gene>
<proteinExistence type="predicted"/>
<sequence length="324" mass="35554">MSLPVPHTPLVTPAQAQLNRLAHVETRRKEVQSSKSYLGNADAVKHFEWKQDGRARILVEKSSLKPDATPEDVVPAELTAIGVISRENNFLGVEWSGATQYTPSIASQKLTCKFGRPIGFGSVQGDFDHVLNNIAALEKKVAVPGATNSSMVSPSTTVLGEQLGKLRHVMFSPKEAPGAESEQTPLDDDCKGLEDPPADQDALDTYTMANWSAGSSPEAVEALDSIRDSHTLNIPPFYDQHYRLIAPSEGYRKKLEGSLAIIRFTLTHHIIGGDKKAKDMKNVFVADIVDIVVIYSALPRVISPRKRRIFAVHPSSPTKRKRED</sequence>
<evidence type="ECO:0000313" key="1">
    <source>
        <dbReference type="EMBL" id="KAK7018795.1"/>
    </source>
</evidence>
<comment type="caution">
    <text evidence="1">The sequence shown here is derived from an EMBL/GenBank/DDBJ whole genome shotgun (WGS) entry which is preliminary data.</text>
</comment>
<reference evidence="1 2" key="1">
    <citation type="submission" date="2024-01" db="EMBL/GenBank/DDBJ databases">
        <title>A draft genome for a cacao thread blight-causing isolate of Paramarasmius palmivorus.</title>
        <authorList>
            <person name="Baruah I.K."/>
            <person name="Bukari Y."/>
            <person name="Amoako-Attah I."/>
            <person name="Meinhardt L.W."/>
            <person name="Bailey B.A."/>
            <person name="Cohen S.P."/>
        </authorList>
    </citation>
    <scope>NUCLEOTIDE SEQUENCE [LARGE SCALE GENOMIC DNA]</scope>
    <source>
        <strain evidence="1 2">GH-12</strain>
    </source>
</reference>
<evidence type="ECO:0000313" key="2">
    <source>
        <dbReference type="Proteomes" id="UP001383192"/>
    </source>
</evidence>
<organism evidence="1 2">
    <name type="scientific">Paramarasmius palmivorus</name>
    <dbReference type="NCBI Taxonomy" id="297713"/>
    <lineage>
        <taxon>Eukaryota</taxon>
        <taxon>Fungi</taxon>
        <taxon>Dikarya</taxon>
        <taxon>Basidiomycota</taxon>
        <taxon>Agaricomycotina</taxon>
        <taxon>Agaricomycetes</taxon>
        <taxon>Agaricomycetidae</taxon>
        <taxon>Agaricales</taxon>
        <taxon>Marasmiineae</taxon>
        <taxon>Marasmiaceae</taxon>
        <taxon>Paramarasmius</taxon>
    </lineage>
</organism>
<dbReference type="EMBL" id="JAYKXP010000218">
    <property type="protein sequence ID" value="KAK7018795.1"/>
    <property type="molecule type" value="Genomic_DNA"/>
</dbReference>
<dbReference type="AlphaFoldDB" id="A0AAW0B0Q9"/>
<name>A0AAW0B0Q9_9AGAR</name>
<dbReference type="Proteomes" id="UP001383192">
    <property type="component" value="Unassembled WGS sequence"/>
</dbReference>
<keyword evidence="2" id="KW-1185">Reference proteome</keyword>